<name>A0A8A1LB39_AJEC8</name>
<dbReference type="AlphaFoldDB" id="A0A8A1LB39"/>
<evidence type="ECO:0000313" key="1">
    <source>
        <dbReference type="EMBL" id="QSS51628.1"/>
    </source>
</evidence>
<proteinExistence type="predicted"/>
<accession>A0A8A1LB39</accession>
<protein>
    <submittedName>
        <fullName evidence="1">Uncharacterized protein</fullName>
    </submittedName>
</protein>
<dbReference type="Proteomes" id="UP000663419">
    <property type="component" value="Chromosome 2"/>
</dbReference>
<dbReference type="VEuPathDB" id="FungiDB:I7I53_06995"/>
<reference evidence="1" key="1">
    <citation type="submission" date="2021-01" db="EMBL/GenBank/DDBJ databases">
        <title>Chromosome-level genome assembly of a human fungal pathogen reveals clustering of transcriptionally co-regulated genes.</title>
        <authorList>
            <person name="Voorhies M."/>
            <person name="Cohen S."/>
            <person name="Shea T.P."/>
            <person name="Petrus S."/>
            <person name="Munoz J.F."/>
            <person name="Poplawski S."/>
            <person name="Goldman W.E."/>
            <person name="Michael T."/>
            <person name="Cuomo C.A."/>
            <person name="Sil A."/>
            <person name="Beyhan S."/>
        </authorList>
    </citation>
    <scope>NUCLEOTIDE SEQUENCE</scope>
    <source>
        <strain evidence="1">H88</strain>
    </source>
</reference>
<dbReference type="EMBL" id="CP069103">
    <property type="protein sequence ID" value="QSS51628.1"/>
    <property type="molecule type" value="Genomic_DNA"/>
</dbReference>
<gene>
    <name evidence="1" type="ORF">I7I53_06995</name>
</gene>
<organism evidence="1 2">
    <name type="scientific">Ajellomyces capsulatus (strain H88)</name>
    <name type="common">Darling's disease fungus</name>
    <name type="synonym">Histoplasma capsulatum</name>
    <dbReference type="NCBI Taxonomy" id="544711"/>
    <lineage>
        <taxon>Eukaryota</taxon>
        <taxon>Fungi</taxon>
        <taxon>Dikarya</taxon>
        <taxon>Ascomycota</taxon>
        <taxon>Pezizomycotina</taxon>
        <taxon>Eurotiomycetes</taxon>
        <taxon>Eurotiomycetidae</taxon>
        <taxon>Onygenales</taxon>
        <taxon>Ajellomycetaceae</taxon>
        <taxon>Histoplasma</taxon>
    </lineage>
</organism>
<evidence type="ECO:0000313" key="2">
    <source>
        <dbReference type="Proteomes" id="UP000663419"/>
    </source>
</evidence>
<sequence>MSEPAVSIAGSESMEGDILSTIKSICLGCLERLQNPLVYSCFVNDGQICCHVCHILNRSCAAVSFSNRG</sequence>